<feature type="transmembrane region" description="Helical" evidence="1">
    <location>
        <begin position="62"/>
        <end position="80"/>
    </location>
</feature>
<dbReference type="AlphaFoldDB" id="A0A3E4Q1E6"/>
<evidence type="ECO:0000256" key="1">
    <source>
        <dbReference type="SAM" id="Phobius"/>
    </source>
</evidence>
<keyword evidence="1" id="KW-0472">Membrane</keyword>
<accession>A0A3E4Q1E6</accession>
<evidence type="ECO:0000313" key="3">
    <source>
        <dbReference type="EMBL" id="RGV44612.1"/>
    </source>
</evidence>
<proteinExistence type="predicted"/>
<dbReference type="EMBL" id="QSRB01000006">
    <property type="protein sequence ID" value="RGK86134.1"/>
    <property type="molecule type" value="Genomic_DNA"/>
</dbReference>
<protein>
    <submittedName>
        <fullName evidence="2">Uncharacterized protein</fullName>
    </submittedName>
</protein>
<evidence type="ECO:0000313" key="4">
    <source>
        <dbReference type="Proteomes" id="UP000260874"/>
    </source>
</evidence>
<keyword evidence="1" id="KW-1133">Transmembrane helix</keyword>
<gene>
    <name evidence="3" type="ORF">DWW14_05335</name>
    <name evidence="2" type="ORF">DXC91_09600</name>
</gene>
<evidence type="ECO:0000313" key="5">
    <source>
        <dbReference type="Proteomes" id="UP000285343"/>
    </source>
</evidence>
<dbReference type="EMBL" id="QRZC01000004">
    <property type="protein sequence ID" value="RGV44612.1"/>
    <property type="molecule type" value="Genomic_DNA"/>
</dbReference>
<reference evidence="4 5" key="1">
    <citation type="submission" date="2018-08" db="EMBL/GenBank/DDBJ databases">
        <title>A genome reference for cultivated species of the human gut microbiota.</title>
        <authorList>
            <person name="Zou Y."/>
            <person name="Xue W."/>
            <person name="Luo G."/>
        </authorList>
    </citation>
    <scope>NUCLEOTIDE SEQUENCE [LARGE SCALE GENOMIC DNA]</scope>
    <source>
        <strain evidence="3 5">AF14-42</strain>
        <strain evidence="2 4">TF09-22</strain>
    </source>
</reference>
<sequence length="108" mass="12426">MMMIMNKILFSGTISLILIITAFFIPIEWVQKPIFLLGIISIYTLLRKRYTVMDYLHHPIPALVAIVIIFLLSLILLSGYNATIKVAGGIVLIVLLYKRFVHIKRFNH</sequence>
<dbReference type="Proteomes" id="UP000285343">
    <property type="component" value="Unassembled WGS sequence"/>
</dbReference>
<comment type="caution">
    <text evidence="2">The sequence shown here is derived from an EMBL/GenBank/DDBJ whole genome shotgun (WGS) entry which is preliminary data.</text>
</comment>
<feature type="transmembrane region" description="Helical" evidence="1">
    <location>
        <begin position="34"/>
        <end position="50"/>
    </location>
</feature>
<name>A0A3E4Q1E6_BACUN</name>
<evidence type="ECO:0000313" key="2">
    <source>
        <dbReference type="EMBL" id="RGK86134.1"/>
    </source>
</evidence>
<dbReference type="Proteomes" id="UP000260874">
    <property type="component" value="Unassembled WGS sequence"/>
</dbReference>
<keyword evidence="1" id="KW-0812">Transmembrane</keyword>
<feature type="transmembrane region" description="Helical" evidence="1">
    <location>
        <begin position="86"/>
        <end position="101"/>
    </location>
</feature>
<organism evidence="2 4">
    <name type="scientific">Bacteroides uniformis</name>
    <dbReference type="NCBI Taxonomy" id="820"/>
    <lineage>
        <taxon>Bacteria</taxon>
        <taxon>Pseudomonadati</taxon>
        <taxon>Bacteroidota</taxon>
        <taxon>Bacteroidia</taxon>
        <taxon>Bacteroidales</taxon>
        <taxon>Bacteroidaceae</taxon>
        <taxon>Bacteroides</taxon>
    </lineage>
</organism>